<dbReference type="InterPro" id="IPR051793">
    <property type="entry name" value="NADH:flavin_oxidoreductase"/>
</dbReference>
<dbReference type="EMBL" id="CCSD01000056">
    <property type="protein sequence ID" value="CDZ89112.1"/>
    <property type="molecule type" value="Genomic_DNA"/>
</dbReference>
<dbReference type="PRINTS" id="PR00411">
    <property type="entry name" value="PNDRDTASEI"/>
</dbReference>
<dbReference type="InterPro" id="IPR036188">
    <property type="entry name" value="FAD/NAD-bd_sf"/>
</dbReference>
<keyword evidence="9" id="KW-0411">Iron-sulfur</keyword>
<name>A0A098BLN8_9NOCA</name>
<dbReference type="Gene3D" id="3.20.20.70">
    <property type="entry name" value="Aldolase class I"/>
    <property type="match status" value="1"/>
</dbReference>
<evidence type="ECO:0000259" key="11">
    <source>
        <dbReference type="Pfam" id="PF07992"/>
    </source>
</evidence>
<dbReference type="Pfam" id="PF00724">
    <property type="entry name" value="Oxidored_FMN"/>
    <property type="match status" value="1"/>
</dbReference>
<dbReference type="InterPro" id="IPR013785">
    <property type="entry name" value="Aldolase_TIM"/>
</dbReference>
<dbReference type="GO" id="GO:0046872">
    <property type="term" value="F:metal ion binding"/>
    <property type="evidence" value="ECO:0007669"/>
    <property type="project" value="UniProtKB-KW"/>
</dbReference>
<dbReference type="Proteomes" id="UP000042997">
    <property type="component" value="Unassembled WGS sequence"/>
</dbReference>
<proteinExistence type="inferred from homology"/>
<dbReference type="Gene3D" id="3.40.50.720">
    <property type="entry name" value="NAD(P)-binding Rossmann-like Domain"/>
    <property type="match status" value="1"/>
</dbReference>
<comment type="cofactor">
    <cofactor evidence="2">
        <name>[4Fe-4S] cluster</name>
        <dbReference type="ChEBI" id="CHEBI:49883"/>
    </cofactor>
</comment>
<evidence type="ECO:0000256" key="5">
    <source>
        <dbReference type="ARBA" id="ARBA00022643"/>
    </source>
</evidence>
<evidence type="ECO:0000259" key="10">
    <source>
        <dbReference type="Pfam" id="PF00724"/>
    </source>
</evidence>
<dbReference type="GO" id="GO:0008670">
    <property type="term" value="F:2,4-dienoyl-CoA reductase (NADPH) activity"/>
    <property type="evidence" value="ECO:0007669"/>
    <property type="project" value="TreeGrafter"/>
</dbReference>
<organism evidence="12 13">
    <name type="scientific">Rhodococcus ruber</name>
    <dbReference type="NCBI Taxonomy" id="1830"/>
    <lineage>
        <taxon>Bacteria</taxon>
        <taxon>Bacillati</taxon>
        <taxon>Actinomycetota</taxon>
        <taxon>Actinomycetes</taxon>
        <taxon>Mycobacteriales</taxon>
        <taxon>Nocardiaceae</taxon>
        <taxon>Rhodococcus</taxon>
    </lineage>
</organism>
<keyword evidence="7" id="KW-0560">Oxidoreductase</keyword>
<dbReference type="InterPro" id="IPR023987">
    <property type="entry name" value="CHP03977_oxidoreductase"/>
</dbReference>
<dbReference type="eggNOG" id="COG0446">
    <property type="taxonomic scope" value="Bacteria"/>
</dbReference>
<dbReference type="SMR" id="A0A098BLN8"/>
<sequence>MSEPRSARPYPRLAAPLRLGPVTLRNRVVFSAHLTNFAVDGLPTAQHAAYYAARARGGAGLIVSEEHTVHPTDRPYEKLIRGYDPAVVPGYRRITEAVHGHGGRILAQLNHNGAQGSGMYTGLPLWAPSAVPDPLFREVPKAVEEHEIRELVDGYARVAAHCRAGGFDGVELQCSQASIVRQFLSPGTNRRTDRYGGPLRNRARFLLEVVAALRAAVGPGLVVGVRLSGHDGTDGGITLDDAVALAALVEDSGHVDYVNTSIGVATETLHLIEASMATPHGYALFVPDAIRRRVRLPVVGVGRFTTPAQAEAALAAGRCDLLGVVRGQIADPDFAAEALAGDDEAVRPCLACNQECIGRVGLGRWIGCVANPRAGREAQPLPDPRRPGRRILVVGGGPAGLRAAATAAQRGHRVTLCESADVLGGQIRTAATAPGRGELGGLVRSLEIECRRAGVEIRTGVHVDAAVVRDAHPDAVVVATGARPRRPDWAGDTDLVVDVRDVLDDRVSPHGDVLVVDDLGFHHATSVAELLAGRGAAVTVCTAGMIVGQDLGLTLDMEGWTRRAYTLGIEQLTDTLVTAVAERDGRLDVALRHHPTAVAHQRTVDRVVVATHQDPVDELWTALRDSAFHVVRIGDALTPRRADAAIVEGERAAIHF</sequence>
<dbReference type="Gene3D" id="3.50.50.60">
    <property type="entry name" value="FAD/NAD(P)-binding domain"/>
    <property type="match status" value="1"/>
</dbReference>
<dbReference type="Pfam" id="PF07992">
    <property type="entry name" value="Pyr_redox_2"/>
    <property type="match status" value="1"/>
</dbReference>
<dbReference type="GO" id="GO:0010181">
    <property type="term" value="F:FMN binding"/>
    <property type="evidence" value="ECO:0007669"/>
    <property type="project" value="InterPro"/>
</dbReference>
<evidence type="ECO:0000256" key="2">
    <source>
        <dbReference type="ARBA" id="ARBA00001966"/>
    </source>
</evidence>
<dbReference type="PANTHER" id="PTHR42917:SF2">
    <property type="entry name" value="2,4-DIENOYL-COA REDUCTASE [(2E)-ENOYL-COA-PRODUCING]"/>
    <property type="match status" value="1"/>
</dbReference>
<evidence type="ECO:0000256" key="8">
    <source>
        <dbReference type="ARBA" id="ARBA00023004"/>
    </source>
</evidence>
<gene>
    <name evidence="12" type="ORF">RHRU231_450279</name>
</gene>
<evidence type="ECO:0000256" key="3">
    <source>
        <dbReference type="ARBA" id="ARBA00011048"/>
    </source>
</evidence>
<dbReference type="GO" id="GO:0033543">
    <property type="term" value="P:fatty acid beta-oxidation, unsaturated, even number, reductase/isomerase pathway"/>
    <property type="evidence" value="ECO:0007669"/>
    <property type="project" value="TreeGrafter"/>
</dbReference>
<evidence type="ECO:0000256" key="7">
    <source>
        <dbReference type="ARBA" id="ARBA00023002"/>
    </source>
</evidence>
<keyword evidence="8" id="KW-0408">Iron</keyword>
<accession>A0A098BLN8</accession>
<evidence type="ECO:0000256" key="9">
    <source>
        <dbReference type="ARBA" id="ARBA00023014"/>
    </source>
</evidence>
<comment type="similarity">
    <text evidence="3">In the N-terminal section; belongs to the NADH:flavin oxidoreductase/NADH oxidase family.</text>
</comment>
<dbReference type="eggNOG" id="COG1902">
    <property type="taxonomic scope" value="Bacteria"/>
</dbReference>
<keyword evidence="6" id="KW-0479">Metal-binding</keyword>
<comment type="cofactor">
    <cofactor evidence="1">
        <name>FMN</name>
        <dbReference type="ChEBI" id="CHEBI:58210"/>
    </cofactor>
</comment>
<dbReference type="SUPFAM" id="SSF51905">
    <property type="entry name" value="FAD/NAD(P)-binding domain"/>
    <property type="match status" value="1"/>
</dbReference>
<reference evidence="12 13" key="1">
    <citation type="journal article" date="2014" name="Genome Announc.">
        <title>Draft Genome Sequence of Propane- and Butane-Oxidizing Actinobacterium Rhodococcus ruber IEGM 231.</title>
        <authorList>
            <person name="Ivshina I.B."/>
            <person name="Kuyukina M.S."/>
            <person name="Krivoruchko A.V."/>
            <person name="Barbe V."/>
            <person name="Fischer C."/>
        </authorList>
    </citation>
    <scope>NUCLEOTIDE SEQUENCE [LARGE SCALE GENOMIC DNA]</scope>
</reference>
<dbReference type="PRINTS" id="PR00368">
    <property type="entry name" value="FADPNR"/>
</dbReference>
<evidence type="ECO:0000313" key="13">
    <source>
        <dbReference type="Proteomes" id="UP000042997"/>
    </source>
</evidence>
<dbReference type="SUPFAM" id="SSF51395">
    <property type="entry name" value="FMN-linked oxidoreductases"/>
    <property type="match status" value="1"/>
</dbReference>
<evidence type="ECO:0000256" key="1">
    <source>
        <dbReference type="ARBA" id="ARBA00001917"/>
    </source>
</evidence>
<evidence type="ECO:0000313" key="12">
    <source>
        <dbReference type="EMBL" id="CDZ89112.1"/>
    </source>
</evidence>
<dbReference type="GO" id="GO:0051536">
    <property type="term" value="F:iron-sulfur cluster binding"/>
    <property type="evidence" value="ECO:0007669"/>
    <property type="project" value="UniProtKB-KW"/>
</dbReference>
<feature type="domain" description="NADH:flavin oxidoreductase/NADH oxidase N-terminal" evidence="10">
    <location>
        <begin position="14"/>
        <end position="337"/>
    </location>
</feature>
<evidence type="ECO:0000256" key="6">
    <source>
        <dbReference type="ARBA" id="ARBA00022723"/>
    </source>
</evidence>
<keyword evidence="5" id="KW-0288">FMN</keyword>
<evidence type="ECO:0000256" key="4">
    <source>
        <dbReference type="ARBA" id="ARBA00022630"/>
    </source>
</evidence>
<dbReference type="AlphaFoldDB" id="A0A098BLN8"/>
<dbReference type="InterPro" id="IPR023753">
    <property type="entry name" value="FAD/NAD-binding_dom"/>
</dbReference>
<keyword evidence="4" id="KW-0285">Flavoprotein</keyword>
<dbReference type="InterPro" id="IPR001155">
    <property type="entry name" value="OxRdtase_FMN_N"/>
</dbReference>
<dbReference type="RefSeq" id="WP_040272194.1">
    <property type="nucleotide sequence ID" value="NZ_CP029146.1"/>
</dbReference>
<dbReference type="NCBIfam" id="TIGR03997">
    <property type="entry name" value="mycofact_OYE_2"/>
    <property type="match status" value="1"/>
</dbReference>
<feature type="domain" description="FAD/NAD(P)-binding" evidence="11">
    <location>
        <begin position="390"/>
        <end position="619"/>
    </location>
</feature>
<dbReference type="PANTHER" id="PTHR42917">
    <property type="entry name" value="2,4-DIENOYL-COA REDUCTASE"/>
    <property type="match status" value="1"/>
</dbReference>
<dbReference type="OrthoDB" id="3169239at2"/>
<protein>
    <submittedName>
        <fullName evidence="12">2,4-dienoyl-CoA reductase</fullName>
    </submittedName>
</protein>